<proteinExistence type="predicted"/>
<organism evidence="2 3">
    <name type="scientific">Protomyces lactucae-debilis</name>
    <dbReference type="NCBI Taxonomy" id="2754530"/>
    <lineage>
        <taxon>Eukaryota</taxon>
        <taxon>Fungi</taxon>
        <taxon>Dikarya</taxon>
        <taxon>Ascomycota</taxon>
        <taxon>Taphrinomycotina</taxon>
        <taxon>Taphrinomycetes</taxon>
        <taxon>Taphrinales</taxon>
        <taxon>Protomycetaceae</taxon>
        <taxon>Protomyces</taxon>
    </lineage>
</organism>
<dbReference type="GeneID" id="63783252"/>
<dbReference type="RefSeq" id="XP_040726671.1">
    <property type="nucleotide sequence ID" value="XM_040866653.1"/>
</dbReference>
<accession>A0A1Y2FLR0</accession>
<keyword evidence="3" id="KW-1185">Reference proteome</keyword>
<comment type="caution">
    <text evidence="2">The sequence shown here is derived from an EMBL/GenBank/DDBJ whole genome shotgun (WGS) entry which is preliminary data.</text>
</comment>
<feature type="compositionally biased region" description="Polar residues" evidence="1">
    <location>
        <begin position="53"/>
        <end position="62"/>
    </location>
</feature>
<evidence type="ECO:0000256" key="1">
    <source>
        <dbReference type="SAM" id="MobiDB-lite"/>
    </source>
</evidence>
<feature type="region of interest" description="Disordered" evidence="1">
    <location>
        <begin position="27"/>
        <end position="156"/>
    </location>
</feature>
<evidence type="ECO:0000313" key="3">
    <source>
        <dbReference type="Proteomes" id="UP000193685"/>
    </source>
</evidence>
<dbReference type="AlphaFoldDB" id="A0A1Y2FLR0"/>
<dbReference type="Proteomes" id="UP000193685">
    <property type="component" value="Unassembled WGS sequence"/>
</dbReference>
<gene>
    <name evidence="2" type="ORF">BCR37DRAFT_254008</name>
</gene>
<dbReference type="OrthoDB" id="10533886at2759"/>
<evidence type="ECO:0000313" key="2">
    <source>
        <dbReference type="EMBL" id="ORY84888.1"/>
    </source>
</evidence>
<dbReference type="EMBL" id="MCFI01000005">
    <property type="protein sequence ID" value="ORY84888.1"/>
    <property type="molecule type" value="Genomic_DNA"/>
</dbReference>
<feature type="compositionally biased region" description="Basic residues" evidence="1">
    <location>
        <begin position="140"/>
        <end position="156"/>
    </location>
</feature>
<reference evidence="2 3" key="1">
    <citation type="submission" date="2016-07" db="EMBL/GenBank/DDBJ databases">
        <title>Pervasive Adenine N6-methylation of Active Genes in Fungi.</title>
        <authorList>
            <consortium name="DOE Joint Genome Institute"/>
            <person name="Mondo S.J."/>
            <person name="Dannebaum R.O."/>
            <person name="Kuo R.C."/>
            <person name="Labutti K."/>
            <person name="Haridas S."/>
            <person name="Kuo A."/>
            <person name="Salamov A."/>
            <person name="Ahrendt S.R."/>
            <person name="Lipzen A."/>
            <person name="Sullivan W."/>
            <person name="Andreopoulos W.B."/>
            <person name="Clum A."/>
            <person name="Lindquist E."/>
            <person name="Daum C."/>
            <person name="Ramamoorthy G.K."/>
            <person name="Gryganskyi A."/>
            <person name="Culley D."/>
            <person name="Magnuson J.K."/>
            <person name="James T.Y."/>
            <person name="O'Malley M.A."/>
            <person name="Stajich J.E."/>
            <person name="Spatafora J.W."/>
            <person name="Visel A."/>
            <person name="Grigoriev I.V."/>
        </authorList>
    </citation>
    <scope>NUCLEOTIDE SEQUENCE [LARGE SCALE GENOMIC DNA]</scope>
    <source>
        <strain evidence="2 3">12-1054</strain>
    </source>
</reference>
<protein>
    <submittedName>
        <fullName evidence="2">Uncharacterized protein</fullName>
    </submittedName>
</protein>
<sequence length="156" mass="16901">MMQRTIFSTRLLSRTIRARPFSCTPVSLKTSETSVEDIQAQQHSGSRKAPEPTQETGTSTQAPHDAPASTPPGGQQFPKQPEFVGSSEPGRDHPMATNEDGSGEIKSNSPFRAAPLEKSVGAKTVPPDLEAIERMDKANKKAKKESKGKKEKKQST</sequence>
<name>A0A1Y2FLR0_PROLT</name>